<feature type="non-terminal residue" evidence="2">
    <location>
        <position position="304"/>
    </location>
</feature>
<dbReference type="GO" id="GO:0000977">
    <property type="term" value="F:RNA polymerase II transcription regulatory region sequence-specific DNA binding"/>
    <property type="evidence" value="ECO:0007669"/>
    <property type="project" value="TreeGrafter"/>
</dbReference>
<dbReference type="AlphaFoldDB" id="A0A6H5GV48"/>
<dbReference type="OrthoDB" id="536399at2759"/>
<feature type="region of interest" description="Disordered" evidence="1">
    <location>
        <begin position="1"/>
        <end position="214"/>
    </location>
</feature>
<accession>A0A6H5GV48</accession>
<evidence type="ECO:0008006" key="4">
    <source>
        <dbReference type="Google" id="ProtNLM"/>
    </source>
</evidence>
<dbReference type="PANTHER" id="PTHR12360">
    <property type="entry name" value="NUCLEAR TRANSCRIPTION FACTOR, X-BOX BINDING 1 NFX1"/>
    <property type="match status" value="1"/>
</dbReference>
<name>A0A6H5GV48_9HEMI</name>
<evidence type="ECO:0000313" key="2">
    <source>
        <dbReference type="EMBL" id="CAB0007692.1"/>
    </source>
</evidence>
<feature type="compositionally biased region" description="Low complexity" evidence="1">
    <location>
        <begin position="75"/>
        <end position="86"/>
    </location>
</feature>
<feature type="non-terminal residue" evidence="2">
    <location>
        <position position="1"/>
    </location>
</feature>
<feature type="compositionally biased region" description="Low complexity" evidence="1">
    <location>
        <begin position="187"/>
        <end position="199"/>
    </location>
</feature>
<dbReference type="EMBL" id="CADCXU010019235">
    <property type="protein sequence ID" value="CAB0007692.1"/>
    <property type="molecule type" value="Genomic_DNA"/>
</dbReference>
<keyword evidence="3" id="KW-1185">Reference proteome</keyword>
<sequence>NSNSGRSRNAEEFFDLFRNSSGGSGHRNSSRPSSGVVGHDRSQGDYVGPFDYLAGAAAAPSSSDHGGYGSSQFAYNSSNSNNNYNSDWRSERDQGQGQAPGSSIIAVGGPTTQTFGKAPGGPLGTVGSGGHPRHHHGGGHKEKNGANSEPGGSYRGKKGSDRLYRQPGRNSRSFVDGFQNGGTVYYNQSNSGSNGPMNGSGNGRPAKHYNGGNWEAKSLGRRQLLNEAAAILRNDSPGTGDDKVTADQRERLTEQLCRGTLECLVCYDRIRQAERVWSCANCHHVLHLDCIVKWVNSSTESTGG</sequence>
<feature type="compositionally biased region" description="Polar residues" evidence="1">
    <location>
        <begin position="60"/>
        <end position="74"/>
    </location>
</feature>
<dbReference type="PANTHER" id="PTHR12360:SF12">
    <property type="entry name" value="TRANSCRIPTIONAL REPRESSOR NF-X1"/>
    <property type="match status" value="1"/>
</dbReference>
<evidence type="ECO:0000256" key="1">
    <source>
        <dbReference type="SAM" id="MobiDB-lite"/>
    </source>
</evidence>
<protein>
    <recommendedName>
        <fullName evidence="4">RING-type domain-containing protein</fullName>
    </recommendedName>
</protein>
<evidence type="ECO:0000313" key="3">
    <source>
        <dbReference type="Proteomes" id="UP000479000"/>
    </source>
</evidence>
<feature type="compositionally biased region" description="Gly residues" evidence="1">
    <location>
        <begin position="118"/>
        <end position="130"/>
    </location>
</feature>
<reference evidence="2 3" key="1">
    <citation type="submission" date="2020-02" db="EMBL/GenBank/DDBJ databases">
        <authorList>
            <person name="Ferguson B K."/>
        </authorList>
    </citation>
    <scope>NUCLEOTIDE SEQUENCE [LARGE SCALE GENOMIC DNA]</scope>
</reference>
<proteinExistence type="predicted"/>
<dbReference type="GO" id="GO:0005634">
    <property type="term" value="C:nucleus"/>
    <property type="evidence" value="ECO:0007669"/>
    <property type="project" value="TreeGrafter"/>
</dbReference>
<organism evidence="2 3">
    <name type="scientific">Nesidiocoris tenuis</name>
    <dbReference type="NCBI Taxonomy" id="355587"/>
    <lineage>
        <taxon>Eukaryota</taxon>
        <taxon>Metazoa</taxon>
        <taxon>Ecdysozoa</taxon>
        <taxon>Arthropoda</taxon>
        <taxon>Hexapoda</taxon>
        <taxon>Insecta</taxon>
        <taxon>Pterygota</taxon>
        <taxon>Neoptera</taxon>
        <taxon>Paraneoptera</taxon>
        <taxon>Hemiptera</taxon>
        <taxon>Heteroptera</taxon>
        <taxon>Panheteroptera</taxon>
        <taxon>Cimicomorpha</taxon>
        <taxon>Miridae</taxon>
        <taxon>Dicyphina</taxon>
        <taxon>Nesidiocoris</taxon>
    </lineage>
</organism>
<dbReference type="Proteomes" id="UP000479000">
    <property type="component" value="Unassembled WGS sequence"/>
</dbReference>
<dbReference type="Gene3D" id="3.30.40.10">
    <property type="entry name" value="Zinc/RING finger domain, C3HC4 (zinc finger)"/>
    <property type="match status" value="1"/>
</dbReference>
<gene>
    <name evidence="2" type="ORF">NTEN_LOCUS12959</name>
</gene>
<feature type="compositionally biased region" description="Low complexity" evidence="1">
    <location>
        <begin position="18"/>
        <end position="35"/>
    </location>
</feature>
<dbReference type="InterPro" id="IPR034078">
    <property type="entry name" value="NFX1_fam"/>
</dbReference>
<dbReference type="InterPro" id="IPR013083">
    <property type="entry name" value="Znf_RING/FYVE/PHD"/>
</dbReference>
<dbReference type="SUPFAM" id="SSF57850">
    <property type="entry name" value="RING/U-box"/>
    <property type="match status" value="1"/>
</dbReference>
<dbReference type="GO" id="GO:0000122">
    <property type="term" value="P:negative regulation of transcription by RNA polymerase II"/>
    <property type="evidence" value="ECO:0007669"/>
    <property type="project" value="TreeGrafter"/>
</dbReference>
<dbReference type="GO" id="GO:0000981">
    <property type="term" value="F:DNA-binding transcription factor activity, RNA polymerase II-specific"/>
    <property type="evidence" value="ECO:0007669"/>
    <property type="project" value="TreeGrafter"/>
</dbReference>